<evidence type="ECO:0000313" key="1">
    <source>
        <dbReference type="Proteomes" id="UP000515145"/>
    </source>
</evidence>
<dbReference type="OrthoDB" id="5984625at2759"/>
<dbReference type="RefSeq" id="XP_028275017.1">
    <property type="nucleotide sequence ID" value="XM_028419216.1"/>
</dbReference>
<sequence length="264" mass="29858">MSTSFIDSYSQSGPFGSTVYNKDFSWKPACKCECIRTGTASGQRRNNPHPSQSFLMWRLPRDAARTSEYVAFPWKCCPSEGDIHKALSAQYSSTYTCDFMGMPQGCDDINKAERRLAPLQSRHHLPLSVDTEMRANYRQPKLKPELLHNVSQYSCNRDTNVARRGIVPTVVQRHVHTQQKASSMTTNDRFFGKRESDVASVMKSLLPQELQQLHRILSEQGKEAVKTVWSTDTCSKNGEKEKKLPAVVHGSYSPERISSWPGPL</sequence>
<protein>
    <submittedName>
        <fullName evidence="2 3">Testis-expressed protein 26</fullName>
    </submittedName>
</protein>
<dbReference type="RefSeq" id="XP_028275018.1">
    <property type="nucleotide sequence ID" value="XM_028419217.1"/>
</dbReference>
<name>A0A6P7JE31_9TELE</name>
<gene>
    <name evidence="2 3" type="primary">tex26</name>
</gene>
<reference evidence="2 3" key="1">
    <citation type="submission" date="2025-04" db="UniProtKB">
        <authorList>
            <consortium name="RefSeq"/>
        </authorList>
    </citation>
    <scope>IDENTIFICATION</scope>
</reference>
<dbReference type="PANTHER" id="PTHR33769">
    <property type="entry name" value="TESTIS-EXPRESSED PROTEIN 26 ISOFORM X3"/>
    <property type="match status" value="1"/>
</dbReference>
<organism evidence="1 3">
    <name type="scientific">Parambassis ranga</name>
    <name type="common">Indian glassy fish</name>
    <dbReference type="NCBI Taxonomy" id="210632"/>
    <lineage>
        <taxon>Eukaryota</taxon>
        <taxon>Metazoa</taxon>
        <taxon>Chordata</taxon>
        <taxon>Craniata</taxon>
        <taxon>Vertebrata</taxon>
        <taxon>Euteleostomi</taxon>
        <taxon>Actinopterygii</taxon>
        <taxon>Neopterygii</taxon>
        <taxon>Teleostei</taxon>
        <taxon>Neoteleostei</taxon>
        <taxon>Acanthomorphata</taxon>
        <taxon>Ovalentaria</taxon>
        <taxon>Ambassidae</taxon>
        <taxon>Parambassis</taxon>
    </lineage>
</organism>
<evidence type="ECO:0000313" key="3">
    <source>
        <dbReference type="RefSeq" id="XP_028275018.1"/>
    </source>
</evidence>
<accession>A0A6P7JE31</accession>
<dbReference type="CTD" id="122046"/>
<dbReference type="GeneID" id="114444558"/>
<dbReference type="InterPro" id="IPR043460">
    <property type="entry name" value="MEDAG/TEX26"/>
</dbReference>
<dbReference type="AlphaFoldDB" id="A0A6P7JE31"/>
<keyword evidence="1" id="KW-1185">Reference proteome</keyword>
<dbReference type="PANTHER" id="PTHR33769:SF2">
    <property type="entry name" value="TESTIS-EXPRESSED PROTEIN 26"/>
    <property type="match status" value="1"/>
</dbReference>
<dbReference type="GO" id="GO:0005737">
    <property type="term" value="C:cytoplasm"/>
    <property type="evidence" value="ECO:0007669"/>
    <property type="project" value="TreeGrafter"/>
</dbReference>
<dbReference type="Proteomes" id="UP000515145">
    <property type="component" value="Chromosome 13"/>
</dbReference>
<proteinExistence type="predicted"/>
<evidence type="ECO:0000313" key="2">
    <source>
        <dbReference type="RefSeq" id="XP_028275017.1"/>
    </source>
</evidence>